<organism evidence="1 2">
    <name type="scientific">Rhodocyclus tenuis</name>
    <name type="common">Rhodospirillum tenue</name>
    <dbReference type="NCBI Taxonomy" id="1066"/>
    <lineage>
        <taxon>Bacteria</taxon>
        <taxon>Pseudomonadati</taxon>
        <taxon>Pseudomonadota</taxon>
        <taxon>Betaproteobacteria</taxon>
        <taxon>Rhodocyclales</taxon>
        <taxon>Rhodocyclaceae</taxon>
        <taxon>Rhodocyclus</taxon>
    </lineage>
</organism>
<reference evidence="1 2" key="1">
    <citation type="submission" date="2019-10" db="EMBL/GenBank/DDBJ databases">
        <title>Whole-genome sequence of the purple nonsulfur photosynthetic bacterium Rhodocyclus tenuis.</title>
        <authorList>
            <person name="Kyndt J.A."/>
            <person name="Meyer T.E."/>
        </authorList>
    </citation>
    <scope>NUCLEOTIDE SEQUENCE [LARGE SCALE GENOMIC DNA]</scope>
    <source>
        <strain evidence="1 2">DSM 110</strain>
    </source>
</reference>
<comment type="caution">
    <text evidence="1">The sequence shown here is derived from an EMBL/GenBank/DDBJ whole genome shotgun (WGS) entry which is preliminary data.</text>
</comment>
<proteinExistence type="predicted"/>
<dbReference type="EMBL" id="WIXJ01000003">
    <property type="protein sequence ID" value="MQY51341.1"/>
    <property type="molecule type" value="Genomic_DNA"/>
</dbReference>
<evidence type="ECO:0000313" key="1">
    <source>
        <dbReference type="EMBL" id="MQY51341.1"/>
    </source>
</evidence>
<accession>A0A6L5JWE0</accession>
<name>A0A6L5JWE0_RHOTE</name>
<dbReference type="Proteomes" id="UP000480275">
    <property type="component" value="Unassembled WGS sequence"/>
</dbReference>
<sequence>MSNEPECIGMCDYDPESGICLGCGRLPECAAAADDQQASAGAGTNVVAATVTSQRAPASGLD</sequence>
<evidence type="ECO:0000313" key="2">
    <source>
        <dbReference type="Proteomes" id="UP000480275"/>
    </source>
</evidence>
<protein>
    <submittedName>
        <fullName evidence="1">DUF1289 domain-containing protein</fullName>
    </submittedName>
</protein>
<dbReference type="AlphaFoldDB" id="A0A6L5JWE0"/>
<gene>
    <name evidence="1" type="ORF">GHK24_06095</name>
</gene>